<accession>A0A4Y2K1E9</accession>
<dbReference type="AlphaFoldDB" id="A0A4Y2K1E9"/>
<protein>
    <submittedName>
        <fullName evidence="1">Uncharacterized protein</fullName>
    </submittedName>
</protein>
<keyword evidence="2" id="KW-1185">Reference proteome</keyword>
<evidence type="ECO:0000313" key="2">
    <source>
        <dbReference type="Proteomes" id="UP000499080"/>
    </source>
</evidence>
<evidence type="ECO:0000313" key="1">
    <source>
        <dbReference type="EMBL" id="GBM96154.1"/>
    </source>
</evidence>
<gene>
    <name evidence="1" type="ORF">AVEN_128294_1</name>
</gene>
<sequence length="115" mass="13182">MLIAMQSSFGPVIPSFLLLIKLSKQLQCLCDSTVSLVTDIFLECLRETGDERKEKKTRKPFAELFLALTRVHHRRNNCGCRGQHTVTSLPSVRHLYRRGNWPASPRSGARNRLIY</sequence>
<dbReference type="Proteomes" id="UP000499080">
    <property type="component" value="Unassembled WGS sequence"/>
</dbReference>
<reference evidence="1 2" key="1">
    <citation type="journal article" date="2019" name="Sci. Rep.">
        <title>Orb-weaving spider Araneus ventricosus genome elucidates the spidroin gene catalogue.</title>
        <authorList>
            <person name="Kono N."/>
            <person name="Nakamura H."/>
            <person name="Ohtoshi R."/>
            <person name="Moran D.A.P."/>
            <person name="Shinohara A."/>
            <person name="Yoshida Y."/>
            <person name="Fujiwara M."/>
            <person name="Mori M."/>
            <person name="Tomita M."/>
            <person name="Arakawa K."/>
        </authorList>
    </citation>
    <scope>NUCLEOTIDE SEQUENCE [LARGE SCALE GENOMIC DNA]</scope>
</reference>
<proteinExistence type="predicted"/>
<name>A0A4Y2K1E9_ARAVE</name>
<comment type="caution">
    <text evidence="1">The sequence shown here is derived from an EMBL/GenBank/DDBJ whole genome shotgun (WGS) entry which is preliminary data.</text>
</comment>
<organism evidence="1 2">
    <name type="scientific">Araneus ventricosus</name>
    <name type="common">Orbweaver spider</name>
    <name type="synonym">Epeira ventricosa</name>
    <dbReference type="NCBI Taxonomy" id="182803"/>
    <lineage>
        <taxon>Eukaryota</taxon>
        <taxon>Metazoa</taxon>
        <taxon>Ecdysozoa</taxon>
        <taxon>Arthropoda</taxon>
        <taxon>Chelicerata</taxon>
        <taxon>Arachnida</taxon>
        <taxon>Araneae</taxon>
        <taxon>Araneomorphae</taxon>
        <taxon>Entelegynae</taxon>
        <taxon>Araneoidea</taxon>
        <taxon>Araneidae</taxon>
        <taxon>Araneus</taxon>
    </lineage>
</organism>
<dbReference type="EMBL" id="BGPR01004119">
    <property type="protein sequence ID" value="GBM96154.1"/>
    <property type="molecule type" value="Genomic_DNA"/>
</dbReference>